<evidence type="ECO:0000313" key="1">
    <source>
        <dbReference type="EMBL" id="CDR41066.1"/>
    </source>
</evidence>
<dbReference type="PhylomeDB" id="A0A061ATW6"/>
<dbReference type="AlphaFoldDB" id="A0A061ATW6"/>
<dbReference type="VEuPathDB" id="FungiDB:BON22_1211"/>
<organism evidence="1">
    <name type="scientific">Cyberlindnera fabianii</name>
    <name type="common">Yeast</name>
    <name type="synonym">Hansenula fabianii</name>
    <dbReference type="NCBI Taxonomy" id="36022"/>
    <lineage>
        <taxon>Eukaryota</taxon>
        <taxon>Fungi</taxon>
        <taxon>Dikarya</taxon>
        <taxon>Ascomycota</taxon>
        <taxon>Saccharomycotina</taxon>
        <taxon>Saccharomycetes</taxon>
        <taxon>Phaffomycetales</taxon>
        <taxon>Phaffomycetaceae</taxon>
        <taxon>Cyberlindnera</taxon>
    </lineage>
</organism>
<gene>
    <name evidence="1" type="ORF">CYFA0S_06e00936g</name>
</gene>
<protein>
    <submittedName>
        <fullName evidence="1">CYFA0S06e00936g1_1</fullName>
    </submittedName>
</protein>
<proteinExistence type="predicted"/>
<accession>A0A061ATW6</accession>
<name>A0A061ATW6_CYBFA</name>
<reference evidence="1" key="1">
    <citation type="journal article" date="2014" name="Genome Announc.">
        <title>Genome sequence of the yeast Cyberlindnera fabianii (Hansenula fabianii).</title>
        <authorList>
            <person name="Freel K.C."/>
            <person name="Sarilar V."/>
            <person name="Neuveglise C."/>
            <person name="Devillers H."/>
            <person name="Friedrich A."/>
            <person name="Schacherer J."/>
        </authorList>
    </citation>
    <scope>NUCLEOTIDE SEQUENCE</scope>
    <source>
        <strain evidence="1">YJS4271</strain>
    </source>
</reference>
<dbReference type="OrthoDB" id="73691at2759"/>
<dbReference type="EMBL" id="LK052891">
    <property type="protein sequence ID" value="CDR41066.1"/>
    <property type="molecule type" value="Genomic_DNA"/>
</dbReference>
<sequence>MLTRRSLSLLRPQARWSSTLTRSSALESRETFEAEIANNPILHKLWHAPHTHLKPEEDTVNASSTLPIILRSKSSVFADVAKSHEGEAGFGLKWKQYKAYFLSVIHFYRVGIQNVWRNRRVMNEIKNKYYIESVATRGEVAKRKVKNGQDLVQALSSLQSLERIEQEAVKNSDSSVILNITRKEFQTILRTERDFFKVPMFAAILVIFAEMTPIVCTLVPEIAPSTCVFPGLLKKIYKSPMEAQDTLTTRRKEHALSTYSSGVVPFQPLPKLTTEDLRLLAKSLNLTSRYIPISLYPETILQTRLTQKFHEIKVDNHFLINSSQNLWNLNKNELIRCCVDRNLINLVTEDLATIGAHDLRIRLFFFLGLMESDKSPANFGLLGLNHLGIKEWIEFTNIDNKTAHLINGWWVQKHSPEKKDY</sequence>